<reference evidence="1 2" key="1">
    <citation type="submission" date="2023-06" db="EMBL/GenBank/DDBJ databases">
        <title>Roseiconus lacunae JC819 isolated from Gulf of Mannar region, Tamil Nadu.</title>
        <authorList>
            <person name="Pk S."/>
            <person name="Ch S."/>
            <person name="Ch V.R."/>
        </authorList>
    </citation>
    <scope>NUCLEOTIDE SEQUENCE [LARGE SCALE GENOMIC DNA]</scope>
    <source>
        <strain evidence="1 2">JC819</strain>
    </source>
</reference>
<evidence type="ECO:0008006" key="3">
    <source>
        <dbReference type="Google" id="ProtNLM"/>
    </source>
</evidence>
<accession>A0ABT7PST8</accession>
<evidence type="ECO:0000313" key="2">
    <source>
        <dbReference type="Proteomes" id="UP001239462"/>
    </source>
</evidence>
<keyword evidence="2" id="KW-1185">Reference proteome</keyword>
<organism evidence="1 2">
    <name type="scientific">Roseiconus lacunae</name>
    <dbReference type="NCBI Taxonomy" id="2605694"/>
    <lineage>
        <taxon>Bacteria</taxon>
        <taxon>Pseudomonadati</taxon>
        <taxon>Planctomycetota</taxon>
        <taxon>Planctomycetia</taxon>
        <taxon>Pirellulales</taxon>
        <taxon>Pirellulaceae</taxon>
        <taxon>Roseiconus</taxon>
    </lineage>
</organism>
<dbReference type="RefSeq" id="WP_289167673.1">
    <property type="nucleotide sequence ID" value="NZ_JASZZN010000133.1"/>
</dbReference>
<dbReference type="EMBL" id="JASZZN010000133">
    <property type="protein sequence ID" value="MDM4019551.1"/>
    <property type="molecule type" value="Genomic_DNA"/>
</dbReference>
<comment type="caution">
    <text evidence="1">The sequence shown here is derived from an EMBL/GenBank/DDBJ whole genome shotgun (WGS) entry which is preliminary data.</text>
</comment>
<proteinExistence type="predicted"/>
<dbReference type="Proteomes" id="UP001239462">
    <property type="component" value="Unassembled WGS sequence"/>
</dbReference>
<sequence>MNRKYRTAEIATATFVLGLICGYATRLIRLPLPDVTADLRPRLTADPYLPDSSAIGTAINAVGPLAIKTSSDAIPPDFVVLDIDSRDSVAGIHFLYHWIDDDFDLKSELVSRYGQFEKQITMDRSDFGLFRDDQRGLVWAAMIEDDDDSVGDRRSAVLSVHPVGAVADRPVVPPGTREDPGGG</sequence>
<name>A0ABT7PST8_9BACT</name>
<gene>
    <name evidence="1" type="ORF">QTN89_29125</name>
</gene>
<protein>
    <recommendedName>
        <fullName evidence="3">DUF1254 domain-containing protein</fullName>
    </recommendedName>
</protein>
<evidence type="ECO:0000313" key="1">
    <source>
        <dbReference type="EMBL" id="MDM4019551.1"/>
    </source>
</evidence>